<dbReference type="CDD" id="cd09731">
    <property type="entry name" value="Cse2_I-E"/>
    <property type="match status" value="1"/>
</dbReference>
<reference evidence="2" key="1">
    <citation type="journal article" date="2009" name="ISME J.">
        <title>The genome sequence of the psychrophilic archaeon, Methanococcoides burtonii: the role of genome evolution in cold adaptation.</title>
        <authorList>
            <person name="Allen M.A."/>
            <person name="Lauro F.M."/>
            <person name="Williams T.J."/>
            <person name="Burg D."/>
            <person name="Siddiqui K.S."/>
            <person name="De Francisci D."/>
            <person name="Chong K.W."/>
            <person name="Pilak O."/>
            <person name="Chew H.H."/>
            <person name="De Maere M.Z."/>
            <person name="Ting L."/>
            <person name="Katrib M."/>
            <person name="Ng C."/>
            <person name="Sowers K.R."/>
            <person name="Galperin M.Y."/>
            <person name="Anderson I.J."/>
            <person name="Ivanova N."/>
            <person name="Dalin E."/>
            <person name="Martinez M."/>
            <person name="Lapidus A."/>
            <person name="Hauser L."/>
            <person name="Land M."/>
            <person name="Thomas T."/>
            <person name="Cavicchioli R."/>
        </authorList>
    </citation>
    <scope>NUCLEOTIDE SEQUENCE [LARGE SCALE GENOMIC DNA]</scope>
    <source>
        <strain evidence="2">DSM 6242 / NBRC 107633 / OCM 468 / ACE-M</strain>
    </source>
</reference>
<dbReference type="STRING" id="259564.Mbur_0595"/>
<dbReference type="HOGENOM" id="CLU_104968_2_0_2"/>
<dbReference type="NCBIfam" id="TIGR02548">
    <property type="entry name" value="casB_cse2"/>
    <property type="match status" value="1"/>
</dbReference>
<dbReference type="Gene3D" id="1.10.520.40">
    <property type="entry name" value="CRISPR-associated protein Cse2"/>
    <property type="match status" value="1"/>
</dbReference>
<dbReference type="Pfam" id="PF09485">
    <property type="entry name" value="CRISPR_Cse2"/>
    <property type="match status" value="1"/>
</dbReference>
<sequence length="143" mass="16206">MENERGDRADLRRCHNVVEVVFNPTYHRLWSELNKIGFGNKDSVALIAGVLAHVKNNQGGESFAAQMASLNGGSNSQVSGLRFKRLLKIEEKAELFSSIVRVVKLMDGNVNICNLANSLYWWNDITKKQWAFSYYEKAPRNNS</sequence>
<dbReference type="InterPro" id="IPR013382">
    <property type="entry name" value="CRISPR-assoc_prot_Cse2"/>
</dbReference>
<protein>
    <submittedName>
        <fullName evidence="1">CRISPR-associated protein, Cse2 family</fullName>
    </submittedName>
</protein>
<dbReference type="AlphaFoldDB" id="Q12YB0"/>
<dbReference type="KEGG" id="mbu:Mbur_0595"/>
<evidence type="ECO:0000313" key="2">
    <source>
        <dbReference type="Proteomes" id="UP000001979"/>
    </source>
</evidence>
<dbReference type="InterPro" id="IPR038287">
    <property type="entry name" value="Cse2_sf"/>
</dbReference>
<gene>
    <name evidence="1" type="ordered locus">Mbur_0595</name>
</gene>
<name>Q12YB0_METBU</name>
<accession>Q12YB0</accession>
<proteinExistence type="predicted"/>
<organism evidence="1 2">
    <name type="scientific">Methanococcoides burtonii (strain DSM 6242 / NBRC 107633 / OCM 468 / ACE-M)</name>
    <dbReference type="NCBI Taxonomy" id="259564"/>
    <lineage>
        <taxon>Archaea</taxon>
        <taxon>Methanobacteriati</taxon>
        <taxon>Methanobacteriota</taxon>
        <taxon>Stenosarchaea group</taxon>
        <taxon>Methanomicrobia</taxon>
        <taxon>Methanosarcinales</taxon>
        <taxon>Methanosarcinaceae</taxon>
        <taxon>Methanococcoides</taxon>
    </lineage>
</organism>
<evidence type="ECO:0000313" key="1">
    <source>
        <dbReference type="EMBL" id="ABE51566.1"/>
    </source>
</evidence>
<dbReference type="Proteomes" id="UP000001979">
    <property type="component" value="Chromosome"/>
</dbReference>
<keyword evidence="2" id="KW-1185">Reference proteome</keyword>
<dbReference type="EMBL" id="CP000300">
    <property type="protein sequence ID" value="ABE51566.1"/>
    <property type="molecule type" value="Genomic_DNA"/>
</dbReference>